<proteinExistence type="predicted"/>
<accession>A0A8J8BFA6</accession>
<dbReference type="RefSeq" id="WP_211471549.1">
    <property type="nucleotide sequence ID" value="NZ_JAGSXH010000152.1"/>
</dbReference>
<dbReference type="EMBL" id="JAGSXH010000152">
    <property type="protein sequence ID" value="MBS2966460.1"/>
    <property type="molecule type" value="Genomic_DNA"/>
</dbReference>
<name>A0A8J8BFA6_9ACTN</name>
<sequence>MFVWDYITPQVAEQAVSTPADAAVAFMAFMDAVIFDPWEFGRTAGQAVDRAKNLRTTGFGPAGLVTFLILEEERLLLVVQVQWAG</sequence>
<comment type="caution">
    <text evidence="1">The sequence shown here is derived from an EMBL/GenBank/DDBJ whole genome shotgun (WGS) entry which is preliminary data.</text>
</comment>
<dbReference type="AlphaFoldDB" id="A0A8J8BFA6"/>
<reference evidence="1" key="1">
    <citation type="submission" date="2021-04" db="EMBL/GenBank/DDBJ databases">
        <title>Genome based classification of Actinospica acidithermotolerans sp. nov., an actinobacterium isolated from an Indonesian hot spring.</title>
        <authorList>
            <person name="Kusuma A.B."/>
            <person name="Putra K.E."/>
            <person name="Nafisah S."/>
            <person name="Loh J."/>
            <person name="Nouioui I."/>
            <person name="Goodfellow M."/>
        </authorList>
    </citation>
    <scope>NUCLEOTIDE SEQUENCE</scope>
    <source>
        <strain evidence="1">DSM 45618</strain>
    </source>
</reference>
<keyword evidence="2" id="KW-1185">Reference proteome</keyword>
<organism evidence="1 2">
    <name type="scientific">Actinocrinis puniceicyclus</name>
    <dbReference type="NCBI Taxonomy" id="977794"/>
    <lineage>
        <taxon>Bacteria</taxon>
        <taxon>Bacillati</taxon>
        <taxon>Actinomycetota</taxon>
        <taxon>Actinomycetes</taxon>
        <taxon>Catenulisporales</taxon>
        <taxon>Actinospicaceae</taxon>
        <taxon>Actinocrinis</taxon>
    </lineage>
</organism>
<gene>
    <name evidence="1" type="ORF">KGA66_25690</name>
</gene>
<evidence type="ECO:0000313" key="1">
    <source>
        <dbReference type="EMBL" id="MBS2966460.1"/>
    </source>
</evidence>
<evidence type="ECO:0000313" key="2">
    <source>
        <dbReference type="Proteomes" id="UP000677913"/>
    </source>
</evidence>
<protein>
    <submittedName>
        <fullName evidence="1">Uncharacterized protein</fullName>
    </submittedName>
</protein>
<dbReference type="Proteomes" id="UP000677913">
    <property type="component" value="Unassembled WGS sequence"/>
</dbReference>